<dbReference type="CDD" id="cd00383">
    <property type="entry name" value="trans_reg_C"/>
    <property type="match status" value="1"/>
</dbReference>
<dbReference type="InterPro" id="IPR001867">
    <property type="entry name" value="OmpR/PhoB-type_DNA-bd"/>
</dbReference>
<dbReference type="EMBL" id="CAFBOG010000239">
    <property type="protein sequence ID" value="CAB4996246.1"/>
    <property type="molecule type" value="Genomic_DNA"/>
</dbReference>
<evidence type="ECO:0000313" key="5">
    <source>
        <dbReference type="EMBL" id="CAB4826096.1"/>
    </source>
</evidence>
<dbReference type="GO" id="GO:0003677">
    <property type="term" value="F:DNA binding"/>
    <property type="evidence" value="ECO:0007669"/>
    <property type="project" value="UniProtKB-KW"/>
</dbReference>
<dbReference type="EMBL" id="CAEZXS010000089">
    <property type="protein sequence ID" value="CAB4699254.1"/>
    <property type="molecule type" value="Genomic_DNA"/>
</dbReference>
<evidence type="ECO:0000313" key="7">
    <source>
        <dbReference type="EMBL" id="CAB5065854.1"/>
    </source>
</evidence>
<accession>A0A6J7NT50</accession>
<evidence type="ECO:0000313" key="6">
    <source>
        <dbReference type="EMBL" id="CAB4996246.1"/>
    </source>
</evidence>
<feature type="region of interest" description="Disordered" evidence="2">
    <location>
        <begin position="1"/>
        <end position="26"/>
    </location>
</feature>
<dbReference type="AlphaFoldDB" id="A0A6J7NT50"/>
<dbReference type="PROSITE" id="PS51755">
    <property type="entry name" value="OMPR_PHOB"/>
    <property type="match status" value="1"/>
</dbReference>
<dbReference type="Gene3D" id="1.10.10.10">
    <property type="entry name" value="Winged helix-like DNA-binding domain superfamily/Winged helix DNA-binding domain"/>
    <property type="match status" value="1"/>
</dbReference>
<dbReference type="EMBL" id="CAFAAQ010000275">
    <property type="protein sequence ID" value="CAB4826096.1"/>
    <property type="molecule type" value="Genomic_DNA"/>
</dbReference>
<reference evidence="6" key="1">
    <citation type="submission" date="2020-05" db="EMBL/GenBank/DDBJ databases">
        <authorList>
            <person name="Chiriac C."/>
            <person name="Salcher M."/>
            <person name="Ghai R."/>
            <person name="Kavagutti S V."/>
        </authorList>
    </citation>
    <scope>NUCLEOTIDE SEQUENCE</scope>
</reference>
<protein>
    <submittedName>
        <fullName evidence="6">Unannotated protein</fullName>
    </submittedName>
</protein>
<dbReference type="SUPFAM" id="SSF46894">
    <property type="entry name" value="C-terminal effector domain of the bipartite response regulators"/>
    <property type="match status" value="1"/>
</dbReference>
<sequence>MPDSELPNSELPSSELRDSQQPDSLPGFDGIELLRWPEQDLARRSLLRSGIPRLLVLSGSSQPPEDICFDEDWIRAPYRLADLQARVRRLAKSLNEQSATELWLDEQRVLHRGNRTVVLTAFEAVVAAALLERPGEIVTRSEIELSLWPDQTAPGPRAVDAVVYRLRGHCRGLGLTIITVRGEGFMLRTAASHRGDQPR</sequence>
<dbReference type="SMART" id="SM00862">
    <property type="entry name" value="Trans_reg_C"/>
    <property type="match status" value="1"/>
</dbReference>
<evidence type="ECO:0000256" key="2">
    <source>
        <dbReference type="SAM" id="MobiDB-lite"/>
    </source>
</evidence>
<dbReference type="GO" id="GO:0006355">
    <property type="term" value="P:regulation of DNA-templated transcription"/>
    <property type="evidence" value="ECO:0007669"/>
    <property type="project" value="InterPro"/>
</dbReference>
<feature type="domain" description="OmpR/PhoB-type" evidence="3">
    <location>
        <begin position="92"/>
        <end position="189"/>
    </location>
</feature>
<evidence type="ECO:0000259" key="3">
    <source>
        <dbReference type="PROSITE" id="PS51755"/>
    </source>
</evidence>
<dbReference type="GO" id="GO:0000160">
    <property type="term" value="P:phosphorelay signal transduction system"/>
    <property type="evidence" value="ECO:0007669"/>
    <property type="project" value="InterPro"/>
</dbReference>
<dbReference type="InterPro" id="IPR036388">
    <property type="entry name" value="WH-like_DNA-bd_sf"/>
</dbReference>
<organism evidence="6">
    <name type="scientific">freshwater metagenome</name>
    <dbReference type="NCBI Taxonomy" id="449393"/>
    <lineage>
        <taxon>unclassified sequences</taxon>
        <taxon>metagenomes</taxon>
        <taxon>ecological metagenomes</taxon>
    </lineage>
</organism>
<dbReference type="EMBL" id="CAFBQW010000077">
    <property type="protein sequence ID" value="CAB5065854.1"/>
    <property type="molecule type" value="Genomic_DNA"/>
</dbReference>
<gene>
    <name evidence="4" type="ORF">UFOPK2582_00857</name>
    <name evidence="5" type="ORF">UFOPK3046_02028</name>
    <name evidence="6" type="ORF">UFOPK3914_01878</name>
    <name evidence="7" type="ORF">UFOPK4354_00835</name>
</gene>
<evidence type="ECO:0000256" key="1">
    <source>
        <dbReference type="ARBA" id="ARBA00023125"/>
    </source>
</evidence>
<dbReference type="InterPro" id="IPR016032">
    <property type="entry name" value="Sig_transdc_resp-reg_C-effctor"/>
</dbReference>
<dbReference type="Pfam" id="PF00486">
    <property type="entry name" value="Trans_reg_C"/>
    <property type="match status" value="1"/>
</dbReference>
<evidence type="ECO:0000313" key="4">
    <source>
        <dbReference type="EMBL" id="CAB4699254.1"/>
    </source>
</evidence>
<name>A0A6J7NT50_9ZZZZ</name>
<feature type="compositionally biased region" description="Low complexity" evidence="2">
    <location>
        <begin position="1"/>
        <end position="14"/>
    </location>
</feature>
<keyword evidence="1" id="KW-0238">DNA-binding</keyword>
<proteinExistence type="predicted"/>